<evidence type="ECO:0000256" key="2">
    <source>
        <dbReference type="ARBA" id="ARBA00022448"/>
    </source>
</evidence>
<dbReference type="EMBL" id="BMOS01000015">
    <property type="protein sequence ID" value="GGN59835.1"/>
    <property type="molecule type" value="Genomic_DNA"/>
</dbReference>
<name>A0A917XZ39_9BACI</name>
<feature type="transmembrane region" description="Helical" evidence="8">
    <location>
        <begin position="435"/>
        <end position="456"/>
    </location>
</feature>
<dbReference type="Gene3D" id="1.10.3720.10">
    <property type="entry name" value="MetI-like"/>
    <property type="match status" value="2"/>
</dbReference>
<feature type="transmembrane region" description="Helical" evidence="8">
    <location>
        <begin position="402"/>
        <end position="423"/>
    </location>
</feature>
<keyword evidence="7 8" id="KW-0472">Membrane</keyword>
<dbReference type="InterPro" id="IPR000515">
    <property type="entry name" value="MetI-like"/>
</dbReference>
<reference evidence="10" key="2">
    <citation type="submission" date="2020-09" db="EMBL/GenBank/DDBJ databases">
        <authorList>
            <person name="Sun Q."/>
            <person name="Ohkuma M."/>
        </authorList>
    </citation>
    <scope>NUCLEOTIDE SEQUENCE</scope>
    <source>
        <strain evidence="10">JCM 17251</strain>
    </source>
</reference>
<evidence type="ECO:0000256" key="8">
    <source>
        <dbReference type="RuleBase" id="RU363032"/>
    </source>
</evidence>
<keyword evidence="11" id="KW-1185">Reference proteome</keyword>
<evidence type="ECO:0000256" key="3">
    <source>
        <dbReference type="ARBA" id="ARBA00022475"/>
    </source>
</evidence>
<dbReference type="Proteomes" id="UP000624041">
    <property type="component" value="Unassembled WGS sequence"/>
</dbReference>
<evidence type="ECO:0000313" key="10">
    <source>
        <dbReference type="EMBL" id="GGN59835.1"/>
    </source>
</evidence>
<dbReference type="Pfam" id="PF00528">
    <property type="entry name" value="BPD_transp_1"/>
    <property type="match status" value="2"/>
</dbReference>
<comment type="similarity">
    <text evidence="8">Belongs to the binding-protein-dependent transport system permease family.</text>
</comment>
<gene>
    <name evidence="10" type="ORF">GCM10007971_23350</name>
</gene>
<keyword evidence="6 8" id="KW-1133">Transmembrane helix</keyword>
<feature type="domain" description="ABC transmembrane type-1" evidence="9">
    <location>
        <begin position="398"/>
        <end position="591"/>
    </location>
</feature>
<accession>A0A917XZ39</accession>
<comment type="caution">
    <text evidence="10">The sequence shown here is derived from an EMBL/GenBank/DDBJ whole genome shotgun (WGS) entry which is preliminary data.</text>
</comment>
<dbReference type="PANTHER" id="PTHR43357">
    <property type="entry name" value="INNER MEMBRANE ABC TRANSPORTER PERMEASE PROTEIN YDCV"/>
    <property type="match status" value="1"/>
</dbReference>
<evidence type="ECO:0000256" key="5">
    <source>
        <dbReference type="ARBA" id="ARBA00022692"/>
    </source>
</evidence>
<feature type="transmembrane region" description="Helical" evidence="8">
    <location>
        <begin position="130"/>
        <end position="151"/>
    </location>
</feature>
<dbReference type="PROSITE" id="PS50928">
    <property type="entry name" value="ABC_TM1"/>
    <property type="match status" value="2"/>
</dbReference>
<comment type="subcellular location">
    <subcellularLocation>
        <location evidence="1">Cell inner membrane</location>
        <topology evidence="1">Multi-pass membrane protein</topology>
    </subcellularLocation>
    <subcellularLocation>
        <location evidence="8">Cell membrane</location>
        <topology evidence="8">Multi-pass membrane protein</topology>
    </subcellularLocation>
</comment>
<dbReference type="RefSeq" id="WP_188857585.1">
    <property type="nucleotide sequence ID" value="NZ_BMOS01000015.1"/>
</dbReference>
<protein>
    <submittedName>
        <fullName evidence="10">ABC transporter permease</fullName>
    </submittedName>
</protein>
<proteinExistence type="inferred from homology"/>
<dbReference type="SUPFAM" id="SSF161098">
    <property type="entry name" value="MetI-like"/>
    <property type="match status" value="2"/>
</dbReference>
<keyword evidence="2 8" id="KW-0813">Transport</keyword>
<evidence type="ECO:0000256" key="7">
    <source>
        <dbReference type="ARBA" id="ARBA00023136"/>
    </source>
</evidence>
<keyword evidence="3" id="KW-1003">Cell membrane</keyword>
<keyword evidence="5 8" id="KW-0812">Transmembrane</keyword>
<dbReference type="GO" id="GO:0005886">
    <property type="term" value="C:plasma membrane"/>
    <property type="evidence" value="ECO:0007669"/>
    <property type="project" value="UniProtKB-SubCell"/>
</dbReference>
<dbReference type="InterPro" id="IPR035906">
    <property type="entry name" value="MetI-like_sf"/>
</dbReference>
<dbReference type="PANTHER" id="PTHR43357:SF3">
    <property type="entry name" value="FE(3+)-TRANSPORT SYSTEM PERMEASE PROTEIN FBPB 2"/>
    <property type="match status" value="1"/>
</dbReference>
<feature type="transmembrane region" description="Helical" evidence="8">
    <location>
        <begin position="232"/>
        <end position="258"/>
    </location>
</feature>
<dbReference type="CDD" id="cd06261">
    <property type="entry name" value="TM_PBP2"/>
    <property type="match status" value="2"/>
</dbReference>
<sequence>MSENSEQNGRKSSNKIKNLLRNFFTNPVYIISFLIIALLSIAIVYPLIKIAINTFQWSARDFIPSAVPGEFTLYHWITTITGEISSSLLYQPMANTLAIGASVSVLALTLGAVLAWLVTRTDIPFKKTLGFMMILPYMFPSWFKAFVWLIIFKNDRVGGSPGLIQYLFSVGPPDWLSYGFVPIVLTLTSHYYVFSYLLVGAALSTISSSLEESANILGASKLQTMKRITFPLVLPAILSAFILIISKSLGSFGVPAFLGLPVRYYTMSTMIYSSIGSGRPTEGYILSIILIVLAALIIYFNQKMISKKNYETIGGKDSKAKLITLGKWKKFAMTGAVGFVFIVSVLPVVLLLWQTLMLKDGDYSLSNMTLHYWIGDSNPDIANGYSGVFKNSTILSALKNSVIIALTASVLAAMAGLIIGYIVTRSRKMFSSKLIDQLSFLPYLIPGIALSAIYLSMSTTKILFLPVLYGTLTILILITVVKELPFATRAGTSTMIQIGGELEEAAKVSGASWFKRFFRIMLPLSKSGLFTGFIIVFISAMKELDLIIMLVTPSTNTLTAATFGLQEQGYPQIANASVAIIIFIIVVVYLVTTIFGKTDISKGIGGGK</sequence>
<evidence type="ECO:0000256" key="4">
    <source>
        <dbReference type="ARBA" id="ARBA00022519"/>
    </source>
</evidence>
<dbReference type="AlphaFoldDB" id="A0A917XZ39"/>
<dbReference type="GO" id="GO:0055085">
    <property type="term" value="P:transmembrane transport"/>
    <property type="evidence" value="ECO:0007669"/>
    <property type="project" value="InterPro"/>
</dbReference>
<feature type="transmembrane region" description="Helical" evidence="8">
    <location>
        <begin position="28"/>
        <end position="48"/>
    </location>
</feature>
<organism evidence="10 11">
    <name type="scientific">Oceanobacillus indicireducens</name>
    <dbReference type="NCBI Taxonomy" id="1004261"/>
    <lineage>
        <taxon>Bacteria</taxon>
        <taxon>Bacillati</taxon>
        <taxon>Bacillota</taxon>
        <taxon>Bacilli</taxon>
        <taxon>Bacillales</taxon>
        <taxon>Bacillaceae</taxon>
        <taxon>Oceanobacillus</taxon>
    </lineage>
</organism>
<evidence type="ECO:0000259" key="9">
    <source>
        <dbReference type="PROSITE" id="PS50928"/>
    </source>
</evidence>
<feature type="transmembrane region" description="Helical" evidence="8">
    <location>
        <begin position="97"/>
        <end position="118"/>
    </location>
</feature>
<feature type="transmembrane region" description="Helical" evidence="8">
    <location>
        <begin position="462"/>
        <end position="481"/>
    </location>
</feature>
<feature type="transmembrane region" description="Helical" evidence="8">
    <location>
        <begin position="572"/>
        <end position="592"/>
    </location>
</feature>
<keyword evidence="4" id="KW-0997">Cell inner membrane</keyword>
<feature type="domain" description="ABC transmembrane type-1" evidence="9">
    <location>
        <begin position="93"/>
        <end position="301"/>
    </location>
</feature>
<evidence type="ECO:0000313" key="11">
    <source>
        <dbReference type="Proteomes" id="UP000624041"/>
    </source>
</evidence>
<evidence type="ECO:0000256" key="6">
    <source>
        <dbReference type="ARBA" id="ARBA00022989"/>
    </source>
</evidence>
<feature type="transmembrane region" description="Helical" evidence="8">
    <location>
        <begin position="283"/>
        <end position="300"/>
    </location>
</feature>
<reference evidence="10" key="1">
    <citation type="journal article" date="2014" name="Int. J. Syst. Evol. Microbiol.">
        <title>Complete genome sequence of Corynebacterium casei LMG S-19264T (=DSM 44701T), isolated from a smear-ripened cheese.</title>
        <authorList>
            <consortium name="US DOE Joint Genome Institute (JGI-PGF)"/>
            <person name="Walter F."/>
            <person name="Albersmeier A."/>
            <person name="Kalinowski J."/>
            <person name="Ruckert C."/>
        </authorList>
    </citation>
    <scope>NUCLEOTIDE SEQUENCE</scope>
    <source>
        <strain evidence="10">JCM 17251</strain>
    </source>
</reference>
<feature type="transmembrane region" description="Helical" evidence="8">
    <location>
        <begin position="331"/>
        <end position="353"/>
    </location>
</feature>
<evidence type="ECO:0000256" key="1">
    <source>
        <dbReference type="ARBA" id="ARBA00004429"/>
    </source>
</evidence>